<dbReference type="RefSeq" id="WP_213020385.1">
    <property type="nucleotide sequence ID" value="NZ_BORJ01000004.1"/>
</dbReference>
<keyword evidence="2" id="KW-0808">Transferase</keyword>
<dbReference type="PANTHER" id="PTHR12526:SF630">
    <property type="entry name" value="GLYCOSYLTRANSFERASE"/>
    <property type="match status" value="1"/>
</dbReference>
<proteinExistence type="predicted"/>
<dbReference type="Gene3D" id="3.40.50.2000">
    <property type="entry name" value="Glycogen Phosphorylase B"/>
    <property type="match status" value="3"/>
</dbReference>
<evidence type="ECO:0000313" key="3">
    <source>
        <dbReference type="Proteomes" id="UP000680670"/>
    </source>
</evidence>
<dbReference type="Proteomes" id="UP000680670">
    <property type="component" value="Unassembled WGS sequence"/>
</dbReference>
<evidence type="ECO:0000259" key="1">
    <source>
        <dbReference type="Pfam" id="PF00534"/>
    </source>
</evidence>
<name>A0ABQ4KVM2_SIMTE</name>
<dbReference type="Pfam" id="PF00534">
    <property type="entry name" value="Glycos_transf_1"/>
    <property type="match status" value="1"/>
</dbReference>
<keyword evidence="3" id="KW-1185">Reference proteome</keyword>
<accession>A0ABQ4KVM2</accession>
<sequence>MREEKCMFLNIDLSYKLTGIERASLLRAKIFREQLGITPTIVTTKYNNRLIHIRKYLVQHGVLDEEIPVINMYEYFQETCSNLPKRNIQPTLKQSDWKLESVPGTRDVRVYQNGRLIMYEKRTQKTGEIHYINFFHKGSKIRRDGYDCNGNLSVIQLLDQDTQQVLMETYYRTDGTPCITKHYPKKSKQATCIMLLDCQGGVTHRFDGESELITYWLQLILSRTETYYLIIDKNRVYYKPLQQIISEQVHIIPVIHSRHTKTQGDVHTAGINFNYADIFADVTKPDSIVLLTEKQKQDIQKRFGTKGNFHVIPHVMEKLPVPVSFSRRKAKKVIALSRFSEEKNLDQMITMFSRVVQQVPEATLEIYGSGSLKGELTKLIDQLGMNGRIFLKAYVSNPSEIYESAVLSLLTSNCEAFSLVTMESLAHGCPVISYDIKYGPSEMILDGRNGHLVPCGNQDTFIQRIVAILTNPSQNEAMSQQAYELARKFQAGESAKKWRKLLGGISKKRSKFLEVLFKPLSPSKKG</sequence>
<dbReference type="InterPro" id="IPR001296">
    <property type="entry name" value="Glyco_trans_1"/>
</dbReference>
<comment type="caution">
    <text evidence="2">The sequence shown here is derived from an EMBL/GenBank/DDBJ whole genome shotgun (WGS) entry which is preliminary data.</text>
</comment>
<feature type="domain" description="Glycosyl transferase family 1" evidence="1">
    <location>
        <begin position="327"/>
        <end position="484"/>
    </location>
</feature>
<dbReference type="GO" id="GO:0016740">
    <property type="term" value="F:transferase activity"/>
    <property type="evidence" value="ECO:0007669"/>
    <property type="project" value="UniProtKB-KW"/>
</dbReference>
<gene>
    <name evidence="2" type="primary">tagE</name>
    <name evidence="2" type="ORF">J6TS1_19580</name>
</gene>
<dbReference type="PANTHER" id="PTHR12526">
    <property type="entry name" value="GLYCOSYLTRANSFERASE"/>
    <property type="match status" value="1"/>
</dbReference>
<evidence type="ECO:0000313" key="2">
    <source>
        <dbReference type="EMBL" id="GIN96088.1"/>
    </source>
</evidence>
<dbReference type="SUPFAM" id="SSF53756">
    <property type="entry name" value="UDP-Glycosyltransferase/glycogen phosphorylase"/>
    <property type="match status" value="1"/>
</dbReference>
<dbReference type="EMBL" id="BORJ01000004">
    <property type="protein sequence ID" value="GIN96088.1"/>
    <property type="molecule type" value="Genomic_DNA"/>
</dbReference>
<protein>
    <submittedName>
        <fullName evidence="2">Glycosyl transferase</fullName>
    </submittedName>
</protein>
<organism evidence="2 3">
    <name type="scientific">Siminovitchia terrae</name>
    <name type="common">Bacillus terrae</name>
    <dbReference type="NCBI Taxonomy" id="1914933"/>
    <lineage>
        <taxon>Bacteria</taxon>
        <taxon>Bacillati</taxon>
        <taxon>Bacillota</taxon>
        <taxon>Bacilli</taxon>
        <taxon>Bacillales</taxon>
        <taxon>Bacillaceae</taxon>
        <taxon>Siminovitchia</taxon>
    </lineage>
</organism>
<reference evidence="2 3" key="1">
    <citation type="submission" date="2021-03" db="EMBL/GenBank/DDBJ databases">
        <title>Antimicrobial resistance genes in bacteria isolated from Japanese honey, and their potential for conferring macrolide and lincosamide resistance in the American foulbrood pathogen Paenibacillus larvae.</title>
        <authorList>
            <person name="Okamoto M."/>
            <person name="Kumagai M."/>
            <person name="Kanamori H."/>
            <person name="Takamatsu D."/>
        </authorList>
    </citation>
    <scope>NUCLEOTIDE SEQUENCE [LARGE SCALE GENOMIC DNA]</scope>
    <source>
        <strain evidence="2 3">J6TS1</strain>
    </source>
</reference>